<dbReference type="NCBIfam" id="TIGR01509">
    <property type="entry name" value="HAD-SF-IA-v3"/>
    <property type="match status" value="1"/>
</dbReference>
<reference evidence="2" key="2">
    <citation type="submission" date="2011-01" db="EMBL/GenBank/DDBJ databases">
        <title>The complete genome of Deinococcus maricopensis DSM 21211.</title>
        <authorList>
            <consortium name="US DOE Joint Genome Institute (JGI-PGF)"/>
            <person name="Lucas S."/>
            <person name="Copeland A."/>
            <person name="Lapidus A."/>
            <person name="Goodwin L."/>
            <person name="Pitluck S."/>
            <person name="Kyrpides N."/>
            <person name="Mavromatis K."/>
            <person name="Pagani I."/>
            <person name="Ivanova N."/>
            <person name="Ovchinnikova G."/>
            <person name="Zeytun A."/>
            <person name="Detter J.C."/>
            <person name="Han C."/>
            <person name="Land M."/>
            <person name="Hauser L."/>
            <person name="Markowitz V."/>
            <person name="Cheng J.-F."/>
            <person name="Hugenholtz P."/>
            <person name="Woyke T."/>
            <person name="Wu D."/>
            <person name="Pukall R."/>
            <person name="Gehrich-Schroeter G."/>
            <person name="Brambilla E."/>
            <person name="Klenk H.-P."/>
            <person name="Eisen J.A."/>
        </authorList>
    </citation>
    <scope>NUCLEOTIDE SEQUENCE [LARGE SCALE GENOMIC DNA]</scope>
    <source>
        <strain evidence="2">DSM 21211 / LMG 22137 / NRRL B-23946 / LB-34</strain>
    </source>
</reference>
<dbReference type="InterPro" id="IPR023214">
    <property type="entry name" value="HAD_sf"/>
</dbReference>
<dbReference type="Pfam" id="PF13419">
    <property type="entry name" value="HAD_2"/>
    <property type="match status" value="1"/>
</dbReference>
<dbReference type="GO" id="GO:0006281">
    <property type="term" value="P:DNA repair"/>
    <property type="evidence" value="ECO:0007669"/>
    <property type="project" value="TreeGrafter"/>
</dbReference>
<dbReference type="OrthoDB" id="9807630at2"/>
<dbReference type="HOGENOM" id="CLU_045011_19_2_0"/>
<dbReference type="GO" id="GO:0005829">
    <property type="term" value="C:cytosol"/>
    <property type="evidence" value="ECO:0007669"/>
    <property type="project" value="TreeGrafter"/>
</dbReference>
<dbReference type="Gene3D" id="3.40.50.1000">
    <property type="entry name" value="HAD superfamily/HAD-like"/>
    <property type="match status" value="1"/>
</dbReference>
<dbReference type="NCBIfam" id="TIGR01549">
    <property type="entry name" value="HAD-SF-IA-v1"/>
    <property type="match status" value="1"/>
</dbReference>
<dbReference type="SFLD" id="SFLDG01135">
    <property type="entry name" value="C1.5.6:_HAD__Beta-PGM__Phospha"/>
    <property type="match status" value="1"/>
</dbReference>
<organism evidence="1 2">
    <name type="scientific">Deinococcus maricopensis (strain DSM 21211 / LMG 22137 / NRRL B-23946 / LB-34)</name>
    <dbReference type="NCBI Taxonomy" id="709986"/>
    <lineage>
        <taxon>Bacteria</taxon>
        <taxon>Thermotogati</taxon>
        <taxon>Deinococcota</taxon>
        <taxon>Deinococci</taxon>
        <taxon>Deinococcales</taxon>
        <taxon>Deinococcaceae</taxon>
        <taxon>Deinococcus</taxon>
    </lineage>
</organism>
<dbReference type="AlphaFoldDB" id="E8U8H9"/>
<protein>
    <submittedName>
        <fullName evidence="1">HAD-superfamily hydrolase, subfamily IA, variant 1</fullName>
    </submittedName>
</protein>
<evidence type="ECO:0000313" key="1">
    <source>
        <dbReference type="EMBL" id="ADV67368.1"/>
    </source>
</evidence>
<dbReference type="InterPro" id="IPR041492">
    <property type="entry name" value="HAD_2"/>
</dbReference>
<dbReference type="PRINTS" id="PR00413">
    <property type="entry name" value="HADHALOGNASE"/>
</dbReference>
<dbReference type="GO" id="GO:0008967">
    <property type="term" value="F:phosphoglycolate phosphatase activity"/>
    <property type="evidence" value="ECO:0007669"/>
    <property type="project" value="TreeGrafter"/>
</dbReference>
<dbReference type="InterPro" id="IPR050155">
    <property type="entry name" value="HAD-like_hydrolase_sf"/>
</dbReference>
<keyword evidence="2" id="KW-1185">Reference proteome</keyword>
<gene>
    <name evidence="1" type="ordered locus">Deima_1719</name>
</gene>
<accession>E8U8H9</accession>
<dbReference type="STRING" id="709986.Deima_1719"/>
<dbReference type="Gene3D" id="1.10.150.240">
    <property type="entry name" value="Putative phosphatase, domain 2"/>
    <property type="match status" value="1"/>
</dbReference>
<dbReference type="Proteomes" id="UP000008635">
    <property type="component" value="Chromosome"/>
</dbReference>
<dbReference type="PANTHER" id="PTHR43434:SF16">
    <property type="entry name" value="BLL8046 PROTEIN"/>
    <property type="match status" value="1"/>
</dbReference>
<name>E8U8H9_DEIML</name>
<dbReference type="SFLD" id="SFLDG01129">
    <property type="entry name" value="C1.5:_HAD__Beta-PGM__Phosphata"/>
    <property type="match status" value="1"/>
</dbReference>
<dbReference type="EMBL" id="CP002454">
    <property type="protein sequence ID" value="ADV67368.1"/>
    <property type="molecule type" value="Genomic_DNA"/>
</dbReference>
<dbReference type="InterPro" id="IPR036412">
    <property type="entry name" value="HAD-like_sf"/>
</dbReference>
<dbReference type="RefSeq" id="WP_013556873.1">
    <property type="nucleotide sequence ID" value="NC_014958.1"/>
</dbReference>
<reference evidence="1 2" key="1">
    <citation type="journal article" date="2011" name="Stand. Genomic Sci.">
        <title>Complete genome sequence of Deinococcus maricopensis type strain (LB-34).</title>
        <authorList>
            <person name="Pukall R."/>
            <person name="Zeytun A."/>
            <person name="Lucas S."/>
            <person name="Lapidus A."/>
            <person name="Hammon N."/>
            <person name="Deshpande S."/>
            <person name="Nolan M."/>
            <person name="Cheng J.F."/>
            <person name="Pitluck S."/>
            <person name="Liolios K."/>
            <person name="Pagani I."/>
            <person name="Mikhailova N."/>
            <person name="Ivanova N."/>
            <person name="Mavromatis K."/>
            <person name="Pati A."/>
            <person name="Tapia R."/>
            <person name="Han C."/>
            <person name="Goodwin L."/>
            <person name="Chen A."/>
            <person name="Palaniappan K."/>
            <person name="Land M."/>
            <person name="Hauser L."/>
            <person name="Chang Y.J."/>
            <person name="Jeffries C.D."/>
            <person name="Brambilla E.M."/>
            <person name="Rohde M."/>
            <person name="Goker M."/>
            <person name="Detter J.C."/>
            <person name="Woyke T."/>
            <person name="Bristow J."/>
            <person name="Eisen J.A."/>
            <person name="Markowitz V."/>
            <person name="Hugenholtz P."/>
            <person name="Kyrpides N.C."/>
            <person name="Klenk H.P."/>
        </authorList>
    </citation>
    <scope>NUCLEOTIDE SEQUENCE [LARGE SCALE GENOMIC DNA]</scope>
    <source>
        <strain evidence="2">DSM 21211 / LMG 22137 / NRRL B-23946 / LB-34</strain>
    </source>
</reference>
<dbReference type="eggNOG" id="COG0546">
    <property type="taxonomic scope" value="Bacteria"/>
</dbReference>
<dbReference type="InterPro" id="IPR023198">
    <property type="entry name" value="PGP-like_dom2"/>
</dbReference>
<dbReference type="PANTHER" id="PTHR43434">
    <property type="entry name" value="PHOSPHOGLYCOLATE PHOSPHATASE"/>
    <property type="match status" value="1"/>
</dbReference>
<proteinExistence type="predicted"/>
<dbReference type="SUPFAM" id="SSF56784">
    <property type="entry name" value="HAD-like"/>
    <property type="match status" value="1"/>
</dbReference>
<sequence>MSIRAVIMDLDGTLVDSNDAHARAWVAALRDFGIERTFEDVRPLIGMGGDQLLPRVADVDPNSERGEGLTQAWAEHFKPMIPELRATRGARELLEALHGRGLRVILGTSGDSDVIDPLLEHIGVRDLVPDRVTADDVEASKPEPDILHAALQKLGVGAHEALMVGDTPFDAEAAKRANVRVALLRAGGDERVNAEAFTFDDPADLAAHLDDVLR</sequence>
<keyword evidence="1" id="KW-0378">Hydrolase</keyword>
<dbReference type="KEGG" id="dmr:Deima_1719"/>
<dbReference type="SFLD" id="SFLDS00003">
    <property type="entry name" value="Haloacid_Dehalogenase"/>
    <property type="match status" value="1"/>
</dbReference>
<dbReference type="InterPro" id="IPR006439">
    <property type="entry name" value="HAD-SF_hydro_IA"/>
</dbReference>
<evidence type="ECO:0000313" key="2">
    <source>
        <dbReference type="Proteomes" id="UP000008635"/>
    </source>
</evidence>